<gene>
    <name evidence="2" type="ORF">HNQ64_002843</name>
</gene>
<dbReference type="InterPro" id="IPR019838">
    <property type="entry name" value="Verru/Chthon_B"/>
</dbReference>
<organism evidence="2 3">
    <name type="scientific">Prosthecobacter dejongeii</name>
    <dbReference type="NCBI Taxonomy" id="48465"/>
    <lineage>
        <taxon>Bacteria</taxon>
        <taxon>Pseudomonadati</taxon>
        <taxon>Verrucomicrobiota</taxon>
        <taxon>Verrucomicrobiia</taxon>
        <taxon>Verrucomicrobiales</taxon>
        <taxon>Verrucomicrobiaceae</taxon>
        <taxon>Prosthecobacter</taxon>
    </lineage>
</organism>
<evidence type="ECO:0000313" key="3">
    <source>
        <dbReference type="Proteomes" id="UP000534294"/>
    </source>
</evidence>
<dbReference type="EMBL" id="JACHIF010000005">
    <property type="protein sequence ID" value="MBB5038580.1"/>
    <property type="molecule type" value="Genomic_DNA"/>
</dbReference>
<reference evidence="2 3" key="1">
    <citation type="submission" date="2020-08" db="EMBL/GenBank/DDBJ databases">
        <title>Genomic Encyclopedia of Type Strains, Phase IV (KMG-IV): sequencing the most valuable type-strain genomes for metagenomic binning, comparative biology and taxonomic classification.</title>
        <authorList>
            <person name="Goeker M."/>
        </authorList>
    </citation>
    <scope>NUCLEOTIDE SEQUENCE [LARGE SCALE GENOMIC DNA]</scope>
    <source>
        <strain evidence="2 3">DSM 12251</strain>
    </source>
</reference>
<evidence type="ECO:0000313" key="2">
    <source>
        <dbReference type="EMBL" id="MBB5038580.1"/>
    </source>
</evidence>
<keyword evidence="3" id="KW-1185">Reference proteome</keyword>
<evidence type="ECO:0000256" key="1">
    <source>
        <dbReference type="SAM" id="Phobius"/>
    </source>
</evidence>
<comment type="caution">
    <text evidence="2">The sequence shown here is derived from an EMBL/GenBank/DDBJ whole genome shotgun (WGS) entry which is preliminary data.</text>
</comment>
<dbReference type="RefSeq" id="WP_184209540.1">
    <property type="nucleotide sequence ID" value="NZ_JACHIF010000005.1"/>
</dbReference>
<dbReference type="Proteomes" id="UP000534294">
    <property type="component" value="Unassembled WGS sequence"/>
</dbReference>
<proteinExistence type="predicted"/>
<keyword evidence="1" id="KW-0812">Transmembrane</keyword>
<dbReference type="AlphaFoldDB" id="A0A7W7YM97"/>
<keyword evidence="1" id="KW-1133">Transmembrane helix</keyword>
<dbReference type="NCBIfam" id="TIGR02598">
    <property type="entry name" value="Verru_Chthon cassette protein B"/>
    <property type="match status" value="1"/>
</dbReference>
<name>A0A7W7YM97_9BACT</name>
<protein>
    <submittedName>
        <fullName evidence="2">Uncharacterized protein (TIGR02598 family)</fullName>
    </submittedName>
</protein>
<feature type="transmembrane region" description="Helical" evidence="1">
    <location>
        <begin position="16"/>
        <end position="37"/>
    </location>
</feature>
<accession>A0A7W7YM97</accession>
<keyword evidence="1" id="KW-0472">Membrane</keyword>
<dbReference type="PROSITE" id="PS00409">
    <property type="entry name" value="PROKAR_NTER_METHYL"/>
    <property type="match status" value="1"/>
</dbReference>
<dbReference type="InterPro" id="IPR012902">
    <property type="entry name" value="N_methyl_site"/>
</dbReference>
<sequence length="174" mass="18764">MNIPALPRSLRRGFSLVEVTLASGITALALTTLLGLIPQGLTNIKEAGNLAAETRITTHIVGSISQAPWQDENGQDILAPEFNTQRYFFDDQGVAIEGEEPGADLAYVAVVHIPARDVTLPADAAAPADDSDVDPYLRRITVKVTSVANKDFDFEHALPMAYRTHTTLIARVGQ</sequence>